<dbReference type="InterPro" id="IPR002925">
    <property type="entry name" value="Dienelactn_hydro"/>
</dbReference>
<dbReference type="Gene3D" id="3.40.50.1820">
    <property type="entry name" value="alpha/beta hydrolase"/>
    <property type="match status" value="1"/>
</dbReference>
<proteinExistence type="predicted"/>
<dbReference type="PANTHER" id="PTHR46623:SF6">
    <property type="entry name" value="ALPHA_BETA-HYDROLASES SUPERFAMILY PROTEIN"/>
    <property type="match status" value="1"/>
</dbReference>
<protein>
    <submittedName>
        <fullName evidence="4">Unannotated protein</fullName>
    </submittedName>
</protein>
<feature type="domain" description="Dienelactone hydrolase" evidence="1">
    <location>
        <begin position="33"/>
        <end position="229"/>
    </location>
</feature>
<sequence length="234" mass="25321">MTHLGSHPFGNTGGMRITLPSGTPAEIVRHDSPVMGLVVAPDIFGLRPLYDDMVKRFSDEWGMSVIAVEPFPGVELGPDVEPRFAAVPALDDAKNLRDLLEAADALGTETVGLIGFCMGGMYCFKAARDERFARIVSFYGMITLPEAWRGPTQGEPLGMLISGYAEGVLAIVGEKDHYTPIVDIDQLRSTGVQVVLYPEAEHAFAHDASRPAHRPDDAADAFARAKAWLLSAVR</sequence>
<dbReference type="InterPro" id="IPR029058">
    <property type="entry name" value="AB_hydrolase_fold"/>
</dbReference>
<evidence type="ECO:0000313" key="4">
    <source>
        <dbReference type="EMBL" id="CAB5048222.1"/>
    </source>
</evidence>
<name>A0A6J7T5C0_9ZZZZ</name>
<dbReference type="EMBL" id="CAEZXA010000063">
    <property type="protein sequence ID" value="CAB4675949.1"/>
    <property type="molecule type" value="Genomic_DNA"/>
</dbReference>
<dbReference type="GO" id="GO:0016787">
    <property type="term" value="F:hydrolase activity"/>
    <property type="evidence" value="ECO:0007669"/>
    <property type="project" value="InterPro"/>
</dbReference>
<dbReference type="AlphaFoldDB" id="A0A6J7T5C0"/>
<dbReference type="Pfam" id="PF01738">
    <property type="entry name" value="DLH"/>
    <property type="match status" value="1"/>
</dbReference>
<evidence type="ECO:0000313" key="3">
    <source>
        <dbReference type="EMBL" id="CAB4675949.1"/>
    </source>
</evidence>
<evidence type="ECO:0000313" key="2">
    <source>
        <dbReference type="EMBL" id="CAB4367756.1"/>
    </source>
</evidence>
<reference evidence="4" key="1">
    <citation type="submission" date="2020-05" db="EMBL/GenBank/DDBJ databases">
        <authorList>
            <person name="Chiriac C."/>
            <person name="Salcher M."/>
            <person name="Ghai R."/>
            <person name="Kavagutti S V."/>
        </authorList>
    </citation>
    <scope>NUCLEOTIDE SEQUENCE</scope>
</reference>
<evidence type="ECO:0000259" key="1">
    <source>
        <dbReference type="Pfam" id="PF01738"/>
    </source>
</evidence>
<organism evidence="4">
    <name type="scientific">freshwater metagenome</name>
    <dbReference type="NCBI Taxonomy" id="449393"/>
    <lineage>
        <taxon>unclassified sequences</taxon>
        <taxon>metagenomes</taxon>
        <taxon>ecological metagenomes</taxon>
    </lineage>
</organism>
<dbReference type="PANTHER" id="PTHR46623">
    <property type="entry name" value="CARBOXYMETHYLENEBUTENOLIDASE-RELATED"/>
    <property type="match status" value="1"/>
</dbReference>
<dbReference type="EMBL" id="CAETWZ010000037">
    <property type="protein sequence ID" value="CAB4367756.1"/>
    <property type="molecule type" value="Genomic_DNA"/>
</dbReference>
<gene>
    <name evidence="3" type="ORF">UFOPK2334_00834</name>
    <name evidence="2" type="ORF">UFOPK4179_00546</name>
    <name evidence="4" type="ORF">UFOPK4293_00637</name>
</gene>
<accession>A0A6J7T5C0</accession>
<dbReference type="SUPFAM" id="SSF53474">
    <property type="entry name" value="alpha/beta-Hydrolases"/>
    <property type="match status" value="1"/>
</dbReference>
<dbReference type="EMBL" id="CAFBQH010000030">
    <property type="protein sequence ID" value="CAB5048222.1"/>
    <property type="molecule type" value="Genomic_DNA"/>
</dbReference>
<dbReference type="InterPro" id="IPR051049">
    <property type="entry name" value="Dienelactone_hydrolase-like"/>
</dbReference>